<accession>A0ACC0X7Q7</accession>
<sequence>MEVRNLIVEGTAAEPIMALEPGLGAWLPFLLHSKDQDSTTSIQPITPLLTMIPPLSYNFAESHPLTTTSLLTSPADISNTYLAPLVAPQLSFQVSARSLASFVPSANLESEVIRTTQVSFSAIDDARIFIAKHESMLDDSLEVQPGCSQQPMSIRKIENVKEQVTTLKEELSSKYNQFVQLMRDIKVATKEKEELRKQLQQKNKCIASLEEQDRILVESPRTSNNALSQYHALEKDKQECDNIINGIDASWDNFRTGIAKLI</sequence>
<evidence type="ECO:0000313" key="2">
    <source>
        <dbReference type="Proteomes" id="UP001163603"/>
    </source>
</evidence>
<protein>
    <submittedName>
        <fullName evidence="1">Uncharacterized protein</fullName>
    </submittedName>
</protein>
<reference evidence="2" key="1">
    <citation type="journal article" date="2023" name="G3 (Bethesda)">
        <title>Genome assembly and association tests identify interacting loci associated with vigor, precocity, and sex in interspecific pistachio rootstocks.</title>
        <authorList>
            <person name="Palmer W."/>
            <person name="Jacygrad E."/>
            <person name="Sagayaradj S."/>
            <person name="Cavanaugh K."/>
            <person name="Han R."/>
            <person name="Bertier L."/>
            <person name="Beede B."/>
            <person name="Kafkas S."/>
            <person name="Golino D."/>
            <person name="Preece J."/>
            <person name="Michelmore R."/>
        </authorList>
    </citation>
    <scope>NUCLEOTIDE SEQUENCE [LARGE SCALE GENOMIC DNA]</scope>
</reference>
<comment type="caution">
    <text evidence="1">The sequence shown here is derived from an EMBL/GenBank/DDBJ whole genome shotgun (WGS) entry which is preliminary data.</text>
</comment>
<keyword evidence="2" id="KW-1185">Reference proteome</keyword>
<dbReference type="EMBL" id="CM047749">
    <property type="protein sequence ID" value="KAJ0010813.1"/>
    <property type="molecule type" value="Genomic_DNA"/>
</dbReference>
<dbReference type="Proteomes" id="UP001163603">
    <property type="component" value="Chromosome 14"/>
</dbReference>
<evidence type="ECO:0000313" key="1">
    <source>
        <dbReference type="EMBL" id="KAJ0010813.1"/>
    </source>
</evidence>
<proteinExistence type="predicted"/>
<name>A0ACC0X7Q7_9ROSI</name>
<gene>
    <name evidence="1" type="ORF">Pint_34186</name>
</gene>
<organism evidence="1 2">
    <name type="scientific">Pistacia integerrima</name>
    <dbReference type="NCBI Taxonomy" id="434235"/>
    <lineage>
        <taxon>Eukaryota</taxon>
        <taxon>Viridiplantae</taxon>
        <taxon>Streptophyta</taxon>
        <taxon>Embryophyta</taxon>
        <taxon>Tracheophyta</taxon>
        <taxon>Spermatophyta</taxon>
        <taxon>Magnoliopsida</taxon>
        <taxon>eudicotyledons</taxon>
        <taxon>Gunneridae</taxon>
        <taxon>Pentapetalae</taxon>
        <taxon>rosids</taxon>
        <taxon>malvids</taxon>
        <taxon>Sapindales</taxon>
        <taxon>Anacardiaceae</taxon>
        <taxon>Pistacia</taxon>
    </lineage>
</organism>